<reference evidence="2" key="1">
    <citation type="submission" date="2020-02" db="EMBL/GenBank/DDBJ databases">
        <authorList>
            <person name="Meier V. D."/>
        </authorList>
    </citation>
    <scope>NUCLEOTIDE SEQUENCE</scope>
    <source>
        <strain evidence="2">AVDCRST_MAG16</strain>
    </source>
</reference>
<gene>
    <name evidence="2" type="ORF">AVDCRST_MAG16-3345</name>
</gene>
<sequence>WSSPSPLTRWAVAPKCCSGTSTSSVRPSSTRCSACLSPGAAPVCCRPAGRRSSCSYTSRMSSGGGWCGASRAATSGTRGGTGETVAGTPSPGSRPTRSWPTCENRGAPRVRWSADMSSTSAACRASAGRTSRRRSWSAYCCTCSRSTPDMPVTWTSFGSSWMARQAS</sequence>
<evidence type="ECO:0000256" key="1">
    <source>
        <dbReference type="SAM" id="MobiDB-lite"/>
    </source>
</evidence>
<dbReference type="AlphaFoldDB" id="A0A6J4MTV4"/>
<feature type="region of interest" description="Disordered" evidence="1">
    <location>
        <begin position="72"/>
        <end position="100"/>
    </location>
</feature>
<feature type="non-terminal residue" evidence="2">
    <location>
        <position position="1"/>
    </location>
</feature>
<evidence type="ECO:0000313" key="2">
    <source>
        <dbReference type="EMBL" id="CAA9364310.1"/>
    </source>
</evidence>
<organism evidence="2">
    <name type="scientific">uncultured Frankineae bacterium</name>
    <dbReference type="NCBI Taxonomy" id="437475"/>
    <lineage>
        <taxon>Bacteria</taxon>
        <taxon>Bacillati</taxon>
        <taxon>Actinomycetota</taxon>
        <taxon>Actinomycetes</taxon>
        <taxon>Frankiales</taxon>
        <taxon>environmental samples</taxon>
    </lineage>
</organism>
<feature type="non-terminal residue" evidence="2">
    <location>
        <position position="167"/>
    </location>
</feature>
<accession>A0A6J4MTV4</accession>
<protein>
    <submittedName>
        <fullName evidence="2">Uncharacterized protein</fullName>
    </submittedName>
</protein>
<name>A0A6J4MTV4_9ACTN</name>
<feature type="compositionally biased region" description="Polar residues" evidence="1">
    <location>
        <begin position="90"/>
        <end position="100"/>
    </location>
</feature>
<proteinExistence type="predicted"/>
<dbReference type="EMBL" id="CADCUE010000311">
    <property type="protein sequence ID" value="CAA9364310.1"/>
    <property type="molecule type" value="Genomic_DNA"/>
</dbReference>